<evidence type="ECO:0000313" key="2">
    <source>
        <dbReference type="Proteomes" id="UP000830167"/>
    </source>
</evidence>
<accession>A0ABY4CL48</accession>
<protein>
    <submittedName>
        <fullName evidence="1">Bacillithiol biosynthesis deacetylase BshB2</fullName>
    </submittedName>
</protein>
<dbReference type="InterPro" id="IPR023841">
    <property type="entry name" value="BshB2"/>
</dbReference>
<dbReference type="InterPro" id="IPR003737">
    <property type="entry name" value="GlcNAc_PI_deacetylase-related"/>
</dbReference>
<dbReference type="PANTHER" id="PTHR12993">
    <property type="entry name" value="N-ACETYLGLUCOSAMINYL-PHOSPHATIDYLINOSITOL DE-N-ACETYLASE-RELATED"/>
    <property type="match status" value="1"/>
</dbReference>
<proteinExistence type="predicted"/>
<dbReference type="PANTHER" id="PTHR12993:SF27">
    <property type="entry name" value="N-ACETYL-ALPHA-D-GLUCOSAMINYL L-MALATE DEACETYLASE 2-RELATED"/>
    <property type="match status" value="1"/>
</dbReference>
<dbReference type="Gene3D" id="3.40.50.10320">
    <property type="entry name" value="LmbE-like"/>
    <property type="match status" value="1"/>
</dbReference>
<dbReference type="NCBIfam" id="TIGR04000">
    <property type="entry name" value="thiol_BshB2"/>
    <property type="match status" value="1"/>
</dbReference>
<dbReference type="InterPro" id="IPR024078">
    <property type="entry name" value="LmbE-like_dom_sf"/>
</dbReference>
<reference evidence="1" key="1">
    <citation type="submission" date="2021-12" db="EMBL/GenBank/DDBJ databases">
        <title>Alicyclobacillaceae gen. nov., sp. nov., isolated from chalcocite enrichment system.</title>
        <authorList>
            <person name="Jiang Z."/>
        </authorList>
    </citation>
    <scope>NUCLEOTIDE SEQUENCE</scope>
    <source>
        <strain evidence="1">MYW30-H2</strain>
    </source>
</reference>
<gene>
    <name evidence="1" type="primary">bshB2</name>
    <name evidence="1" type="ORF">LSG31_00030</name>
</gene>
<dbReference type="Proteomes" id="UP000830167">
    <property type="component" value="Chromosome"/>
</dbReference>
<dbReference type="EMBL" id="CP089291">
    <property type="protein sequence ID" value="UOF90709.1"/>
    <property type="molecule type" value="Genomic_DNA"/>
</dbReference>
<dbReference type="RefSeq" id="WP_347437409.1">
    <property type="nucleotide sequence ID" value="NZ_CP089291.1"/>
</dbReference>
<evidence type="ECO:0000313" key="1">
    <source>
        <dbReference type="EMBL" id="UOF90709.1"/>
    </source>
</evidence>
<dbReference type="Pfam" id="PF02585">
    <property type="entry name" value="PIG-L"/>
    <property type="match status" value="1"/>
</dbReference>
<name>A0ABY4CL48_9BACL</name>
<dbReference type="SUPFAM" id="SSF102588">
    <property type="entry name" value="LmbE-like"/>
    <property type="match status" value="1"/>
</dbReference>
<organism evidence="1 2">
    <name type="scientific">Fodinisporobacter ferrooxydans</name>
    <dbReference type="NCBI Taxonomy" id="2901836"/>
    <lineage>
        <taxon>Bacteria</taxon>
        <taxon>Bacillati</taxon>
        <taxon>Bacillota</taxon>
        <taxon>Bacilli</taxon>
        <taxon>Bacillales</taxon>
        <taxon>Alicyclobacillaceae</taxon>
        <taxon>Fodinisporobacter</taxon>
    </lineage>
</organism>
<keyword evidence="2" id="KW-1185">Reference proteome</keyword>
<sequence length="224" mass="25517">MERHVLVVLPHPDDESFGCGGAIALHTNAGTPVTYACGTLGEMGRNMGRPFFATRESLPKIREKELRNACDALAVRDLRLMGLRDKTVEFEDPERLADRIEAFIKELQPSLILTFYPGHAVHPDHDAMGAATIRAVARFAKENRPVVHCMAITKNRETILGKPDVTIDISAVREQKLNAIKAHRSQTEALFANWEEEKKKNPDYIKRMEQNWQKEVYWTYSFEN</sequence>